<dbReference type="OrthoDB" id="9803739at2"/>
<feature type="compositionally biased region" description="Polar residues" evidence="3">
    <location>
        <begin position="269"/>
        <end position="301"/>
    </location>
</feature>
<dbReference type="InterPro" id="IPR015942">
    <property type="entry name" value="Asp/Glu/hydantoin_racemase"/>
</dbReference>
<accession>D2B3D5</accession>
<sequence>MTRFHDRAPLSATRLVGVLGGMGPAATVDFYGKLVEETAATCDQGHVPVVIWGDPRVPDRSLSLLGGGEDPTPYLRRGVEALKQAGCELLAVPCNTAHAFVPRLADEAGLELVSIIEVTADALAADGVRAAGVLATSGTLHAGLYADALRRRGVAVIEPDEPGQRQVTAAIGAVKSGGVQPAHRRALAELSRSLADRGAERVVTACTELVLALDRSRVPVPVLDPARLLARRVVGLALGAQRLLPRRHNTVIGTSAPTAAPVSRPRTVSRLSSEPSISAPTERSSGTRAAAVSTSTAETKA</sequence>
<keyword evidence="2" id="KW-0413">Isomerase</keyword>
<dbReference type="EMBL" id="CP001814">
    <property type="protein sequence ID" value="ACZ87451.1"/>
    <property type="molecule type" value="Genomic_DNA"/>
</dbReference>
<keyword evidence="5" id="KW-1185">Reference proteome</keyword>
<dbReference type="Pfam" id="PF01177">
    <property type="entry name" value="Asp_Glu_race"/>
    <property type="match status" value="1"/>
</dbReference>
<dbReference type="PANTHER" id="PTHR21198:SF7">
    <property type="entry name" value="ASPARTATE-GLUTAMATE RACEMASE FAMILY"/>
    <property type="match status" value="1"/>
</dbReference>
<dbReference type="InterPro" id="IPR018187">
    <property type="entry name" value="Asp/Glu_racemase_AS_1"/>
</dbReference>
<feature type="region of interest" description="Disordered" evidence="3">
    <location>
        <begin position="252"/>
        <end position="301"/>
    </location>
</feature>
<evidence type="ECO:0000313" key="4">
    <source>
        <dbReference type="EMBL" id="ACZ87451.1"/>
    </source>
</evidence>
<dbReference type="AlphaFoldDB" id="D2B3D5"/>
<evidence type="ECO:0000313" key="5">
    <source>
        <dbReference type="Proteomes" id="UP000002029"/>
    </source>
</evidence>
<name>D2B3D5_STRRD</name>
<dbReference type="GO" id="GO:0047661">
    <property type="term" value="F:amino-acid racemase activity"/>
    <property type="evidence" value="ECO:0007669"/>
    <property type="project" value="InterPro"/>
</dbReference>
<evidence type="ECO:0000256" key="1">
    <source>
        <dbReference type="ARBA" id="ARBA00007847"/>
    </source>
</evidence>
<dbReference type="PROSITE" id="PS00923">
    <property type="entry name" value="ASP_GLU_RACEMASE_1"/>
    <property type="match status" value="1"/>
</dbReference>
<dbReference type="SUPFAM" id="SSF53681">
    <property type="entry name" value="Aspartate/glutamate racemase"/>
    <property type="match status" value="2"/>
</dbReference>
<dbReference type="STRING" id="479432.Sros_4590"/>
<dbReference type="PANTHER" id="PTHR21198">
    <property type="entry name" value="GLUTAMATE RACEMASE"/>
    <property type="match status" value="1"/>
</dbReference>
<dbReference type="Gene3D" id="3.40.50.1860">
    <property type="match status" value="2"/>
</dbReference>
<gene>
    <name evidence="4" type="ordered locus">Sros_4590</name>
</gene>
<organism evidence="4 5">
    <name type="scientific">Streptosporangium roseum (strain ATCC 12428 / DSM 43021 / JCM 3005 / KCTC 9067 / NCIMB 10171 / NRRL 2505 / NI 9100)</name>
    <dbReference type="NCBI Taxonomy" id="479432"/>
    <lineage>
        <taxon>Bacteria</taxon>
        <taxon>Bacillati</taxon>
        <taxon>Actinomycetota</taxon>
        <taxon>Actinomycetes</taxon>
        <taxon>Streptosporangiales</taxon>
        <taxon>Streptosporangiaceae</taxon>
        <taxon>Streptosporangium</taxon>
    </lineage>
</organism>
<dbReference type="InterPro" id="IPR001920">
    <property type="entry name" value="Asp/Glu_race"/>
</dbReference>
<dbReference type="HOGENOM" id="CLU_055360_2_1_11"/>
<dbReference type="KEGG" id="sro:Sros_4590"/>
<comment type="similarity">
    <text evidence="1">Belongs to the aspartate/glutamate racemases family.</text>
</comment>
<dbReference type="NCBIfam" id="TIGR00035">
    <property type="entry name" value="asp_race"/>
    <property type="match status" value="1"/>
</dbReference>
<evidence type="ECO:0000256" key="3">
    <source>
        <dbReference type="SAM" id="MobiDB-lite"/>
    </source>
</evidence>
<dbReference type="InterPro" id="IPR004380">
    <property type="entry name" value="Asp_race"/>
</dbReference>
<proteinExistence type="inferred from homology"/>
<dbReference type="eggNOG" id="COG1794">
    <property type="taxonomic scope" value="Bacteria"/>
</dbReference>
<reference evidence="4 5" key="1">
    <citation type="journal article" date="2010" name="Stand. Genomic Sci.">
        <title>Complete genome sequence of Streptosporangium roseum type strain (NI 9100).</title>
        <authorList>
            <person name="Nolan M."/>
            <person name="Sikorski J."/>
            <person name="Jando M."/>
            <person name="Lucas S."/>
            <person name="Lapidus A."/>
            <person name="Glavina Del Rio T."/>
            <person name="Chen F."/>
            <person name="Tice H."/>
            <person name="Pitluck S."/>
            <person name="Cheng J.F."/>
            <person name="Chertkov O."/>
            <person name="Sims D."/>
            <person name="Meincke L."/>
            <person name="Brettin T."/>
            <person name="Han C."/>
            <person name="Detter J.C."/>
            <person name="Bruce D."/>
            <person name="Goodwin L."/>
            <person name="Land M."/>
            <person name="Hauser L."/>
            <person name="Chang Y.J."/>
            <person name="Jeffries C.D."/>
            <person name="Ivanova N."/>
            <person name="Mavromatis K."/>
            <person name="Mikhailova N."/>
            <person name="Chen A."/>
            <person name="Palaniappan K."/>
            <person name="Chain P."/>
            <person name="Rohde M."/>
            <person name="Goker M."/>
            <person name="Bristow J."/>
            <person name="Eisen J.A."/>
            <person name="Markowitz V."/>
            <person name="Hugenholtz P."/>
            <person name="Kyrpides N.C."/>
            <person name="Klenk H.P."/>
        </authorList>
    </citation>
    <scope>NUCLEOTIDE SEQUENCE [LARGE SCALE GENOMIC DNA]</scope>
    <source>
        <strain evidence="5">ATCC 12428 / DSM 43021 / JCM 3005 / NI 9100</strain>
    </source>
</reference>
<dbReference type="Proteomes" id="UP000002029">
    <property type="component" value="Chromosome"/>
</dbReference>
<evidence type="ECO:0000256" key="2">
    <source>
        <dbReference type="ARBA" id="ARBA00023235"/>
    </source>
</evidence>
<protein>
    <submittedName>
        <fullName evidence="4">Aspartate racemase</fullName>
    </submittedName>
</protein>